<proteinExistence type="predicted"/>
<feature type="domain" description="Peptidase C45 hydrolase" evidence="1">
    <location>
        <begin position="100"/>
        <end position="309"/>
    </location>
</feature>
<dbReference type="InterPro" id="IPR047794">
    <property type="entry name" value="C45_proenzyme-like"/>
</dbReference>
<dbReference type="Pfam" id="PF03417">
    <property type="entry name" value="AAT"/>
    <property type="match status" value="1"/>
</dbReference>
<dbReference type="Proteomes" id="UP000460949">
    <property type="component" value="Unassembled WGS sequence"/>
</dbReference>
<dbReference type="PANTHER" id="PTHR34180:SF1">
    <property type="entry name" value="BETA-ALANYL-DOPAMINE_CARCININE HYDROLASE"/>
    <property type="match status" value="1"/>
</dbReference>
<dbReference type="Gene3D" id="3.60.60.10">
    <property type="entry name" value="Penicillin V Acylase, Chain A"/>
    <property type="match status" value="1"/>
</dbReference>
<evidence type="ECO:0000313" key="3">
    <source>
        <dbReference type="Proteomes" id="UP000460949"/>
    </source>
</evidence>
<dbReference type="InterPro" id="IPR047801">
    <property type="entry name" value="Peptidase_C45"/>
</dbReference>
<dbReference type="AlphaFoldDB" id="A0A845DQM8"/>
<dbReference type="EMBL" id="WMET01000001">
    <property type="protein sequence ID" value="MYL18855.1"/>
    <property type="molecule type" value="Genomic_DNA"/>
</dbReference>
<dbReference type="InterPro" id="IPR029055">
    <property type="entry name" value="Ntn_hydrolases_N"/>
</dbReference>
<dbReference type="PANTHER" id="PTHR34180">
    <property type="entry name" value="PEPTIDASE C45"/>
    <property type="match status" value="1"/>
</dbReference>
<reference evidence="2 3" key="1">
    <citation type="submission" date="2019-11" db="EMBL/GenBank/DDBJ databases">
        <title>Genome sequences of 17 halophilic strains isolated from different environments.</title>
        <authorList>
            <person name="Furrow R.E."/>
        </authorList>
    </citation>
    <scope>NUCLEOTIDE SEQUENCE [LARGE SCALE GENOMIC DNA]</scope>
    <source>
        <strain evidence="2 3">22511_23_Filter</strain>
    </source>
</reference>
<dbReference type="RefSeq" id="WP_160835296.1">
    <property type="nucleotide sequence ID" value="NZ_WMET01000001.1"/>
</dbReference>
<dbReference type="SUPFAM" id="SSF56235">
    <property type="entry name" value="N-terminal nucleophile aminohydrolases (Ntn hydrolases)"/>
    <property type="match status" value="1"/>
</dbReference>
<evidence type="ECO:0000313" key="2">
    <source>
        <dbReference type="EMBL" id="MYL18855.1"/>
    </source>
</evidence>
<gene>
    <name evidence="2" type="ORF">GLW04_03075</name>
</gene>
<dbReference type="CDD" id="cd01935">
    <property type="entry name" value="Ntn_CGH_like"/>
    <property type="match status" value="1"/>
</dbReference>
<dbReference type="InterPro" id="IPR005079">
    <property type="entry name" value="Peptidase_C45_hydrolase"/>
</dbReference>
<dbReference type="NCBIfam" id="NF040521">
    <property type="entry name" value="C45_proenzyme"/>
    <property type="match status" value="1"/>
</dbReference>
<sequence length="337" mass="37851">MPDFFVNVLQIRDSSFDIGIKTGMEIKNQPIIKTLEAITKPEIDYDNMKSIYSSFAPHLLEELDGLAQSLNLSSNKAAALFSGYDVPKTEAMGCSALLTKDYYVRNYDFSPSLYDGVFSLVQPKNSLASAGYNLQILGRHDGVNEKGLVMGLHFVSNDGYTKGISPWAAIRMALDMCITVDEAISMLKEIPHSACYNFSLGDSRGNMAVVEASPDKVVVRREGSLTCVNHFQDDYLKNKNRDSIEGSLKRNNYLHNLKSNNLTQLEAFNNFKNKESPLFFTDYDNLFGTLHSFSYSYRNSKILTTIAQSSQNIEVDFKEWVNGMDINIQRLKGIIET</sequence>
<name>A0A845DQM8_9BACI</name>
<protein>
    <submittedName>
        <fullName evidence="2">Peptidase C45</fullName>
    </submittedName>
</protein>
<comment type="caution">
    <text evidence="2">The sequence shown here is derived from an EMBL/GenBank/DDBJ whole genome shotgun (WGS) entry which is preliminary data.</text>
</comment>
<organism evidence="2 3">
    <name type="scientific">Halobacillus litoralis</name>
    <dbReference type="NCBI Taxonomy" id="45668"/>
    <lineage>
        <taxon>Bacteria</taxon>
        <taxon>Bacillati</taxon>
        <taxon>Bacillota</taxon>
        <taxon>Bacilli</taxon>
        <taxon>Bacillales</taxon>
        <taxon>Bacillaceae</taxon>
        <taxon>Halobacillus</taxon>
    </lineage>
</organism>
<evidence type="ECO:0000259" key="1">
    <source>
        <dbReference type="Pfam" id="PF03417"/>
    </source>
</evidence>
<accession>A0A845DQM8</accession>